<evidence type="ECO:0000313" key="5">
    <source>
        <dbReference type="Proteomes" id="UP001370490"/>
    </source>
</evidence>
<feature type="region of interest" description="Disordered" evidence="1">
    <location>
        <begin position="1"/>
        <end position="29"/>
    </location>
</feature>
<evidence type="ECO:0000313" key="4">
    <source>
        <dbReference type="EMBL" id="KAK6947464.1"/>
    </source>
</evidence>
<dbReference type="Proteomes" id="UP001370490">
    <property type="component" value="Unassembled WGS sequence"/>
</dbReference>
<dbReference type="Gene3D" id="1.10.10.60">
    <property type="entry name" value="Homeodomain-like"/>
    <property type="match status" value="2"/>
</dbReference>
<feature type="transmembrane region" description="Helical" evidence="2">
    <location>
        <begin position="38"/>
        <end position="56"/>
    </location>
</feature>
<reference evidence="4 5" key="1">
    <citation type="submission" date="2023-12" db="EMBL/GenBank/DDBJ databases">
        <title>A high-quality genome assembly for Dillenia turbinata (Dilleniales).</title>
        <authorList>
            <person name="Chanderbali A."/>
        </authorList>
    </citation>
    <scope>NUCLEOTIDE SEQUENCE [LARGE SCALE GENOMIC DNA]</scope>
    <source>
        <strain evidence="4">LSX21</strain>
        <tissue evidence="4">Leaf</tissue>
    </source>
</reference>
<feature type="transmembrane region" description="Helical" evidence="2">
    <location>
        <begin position="62"/>
        <end position="79"/>
    </location>
</feature>
<feature type="compositionally biased region" description="Basic and acidic residues" evidence="1">
    <location>
        <begin position="1"/>
        <end position="10"/>
    </location>
</feature>
<dbReference type="PANTHER" id="PTHR43999">
    <property type="entry name" value="DNAJ HOMOLOG SUBFAMILY C MEMBER 2"/>
    <property type="match status" value="1"/>
</dbReference>
<keyword evidence="2" id="KW-1133">Transmembrane helix</keyword>
<feature type="domain" description="Myb-like" evidence="3">
    <location>
        <begin position="258"/>
        <end position="299"/>
    </location>
</feature>
<dbReference type="EMBL" id="JBAMMX010000001">
    <property type="protein sequence ID" value="KAK6947464.1"/>
    <property type="molecule type" value="Genomic_DNA"/>
</dbReference>
<dbReference type="PROSITE" id="PS50090">
    <property type="entry name" value="MYB_LIKE"/>
    <property type="match status" value="1"/>
</dbReference>
<dbReference type="PANTHER" id="PTHR43999:SF3">
    <property type="entry name" value="TRANSCRIPTION FACTOR MAMYB"/>
    <property type="match status" value="1"/>
</dbReference>
<dbReference type="FunFam" id="1.10.10.60:FF:000416">
    <property type="entry name" value="Myb family transcription factor"/>
    <property type="match status" value="1"/>
</dbReference>
<dbReference type="Pfam" id="PF00249">
    <property type="entry name" value="Myb_DNA-binding"/>
    <property type="match status" value="1"/>
</dbReference>
<gene>
    <name evidence="4" type="ORF">RJ641_000937</name>
</gene>
<keyword evidence="2" id="KW-0472">Membrane</keyword>
<proteinExistence type="predicted"/>
<dbReference type="Pfam" id="PF23082">
    <property type="entry name" value="Myb_DNA-binding_2"/>
    <property type="match status" value="1"/>
</dbReference>
<dbReference type="GO" id="GO:0043022">
    <property type="term" value="F:ribosome binding"/>
    <property type="evidence" value="ECO:0007669"/>
    <property type="project" value="InterPro"/>
</dbReference>
<evidence type="ECO:0000256" key="1">
    <source>
        <dbReference type="SAM" id="MobiDB-lite"/>
    </source>
</evidence>
<dbReference type="GO" id="GO:0030544">
    <property type="term" value="F:Hsp70 protein binding"/>
    <property type="evidence" value="ECO:0007669"/>
    <property type="project" value="InterPro"/>
</dbReference>
<dbReference type="SMART" id="SM00717">
    <property type="entry name" value="SANT"/>
    <property type="match status" value="2"/>
</dbReference>
<dbReference type="AlphaFoldDB" id="A0AAN8WCV6"/>
<protein>
    <recommendedName>
        <fullName evidence="3">Myb-like domain-containing protein</fullName>
    </recommendedName>
</protein>
<dbReference type="GO" id="GO:0051083">
    <property type="term" value="P:'de novo' cotranslational protein folding"/>
    <property type="evidence" value="ECO:0007669"/>
    <property type="project" value="InterPro"/>
</dbReference>
<keyword evidence="2" id="KW-0812">Transmembrane</keyword>
<name>A0AAN8WCV6_9MAGN</name>
<comment type="caution">
    <text evidence="4">The sequence shown here is derived from an EMBL/GenBank/DDBJ whole genome shotgun (WGS) entry which is preliminary data.</text>
</comment>
<dbReference type="SUPFAM" id="SSF46689">
    <property type="entry name" value="Homeodomain-like"/>
    <property type="match status" value="1"/>
</dbReference>
<feature type="compositionally biased region" description="Low complexity" evidence="1">
    <location>
        <begin position="11"/>
        <end position="29"/>
    </location>
</feature>
<dbReference type="InterPro" id="IPR001005">
    <property type="entry name" value="SANT/Myb"/>
</dbReference>
<dbReference type="InterPro" id="IPR044634">
    <property type="entry name" value="Zuotin/DnaJC2"/>
</dbReference>
<accession>A0AAN8WCV6</accession>
<evidence type="ECO:0000259" key="3">
    <source>
        <dbReference type="PROSITE" id="PS50090"/>
    </source>
</evidence>
<feature type="region of interest" description="Disordered" evidence="1">
    <location>
        <begin position="94"/>
        <end position="139"/>
    </location>
</feature>
<organism evidence="4 5">
    <name type="scientific">Dillenia turbinata</name>
    <dbReference type="NCBI Taxonomy" id="194707"/>
    <lineage>
        <taxon>Eukaryota</taxon>
        <taxon>Viridiplantae</taxon>
        <taxon>Streptophyta</taxon>
        <taxon>Embryophyta</taxon>
        <taxon>Tracheophyta</taxon>
        <taxon>Spermatophyta</taxon>
        <taxon>Magnoliopsida</taxon>
        <taxon>eudicotyledons</taxon>
        <taxon>Gunneridae</taxon>
        <taxon>Pentapetalae</taxon>
        <taxon>Dilleniales</taxon>
        <taxon>Dilleniaceae</taxon>
        <taxon>Dillenia</taxon>
    </lineage>
</organism>
<dbReference type="CDD" id="cd00167">
    <property type="entry name" value="SANT"/>
    <property type="match status" value="1"/>
</dbReference>
<keyword evidence="5" id="KW-1185">Reference proteome</keyword>
<dbReference type="GO" id="GO:0005829">
    <property type="term" value="C:cytosol"/>
    <property type="evidence" value="ECO:0007669"/>
    <property type="project" value="TreeGrafter"/>
</dbReference>
<sequence length="316" mass="34873">MDFIDEETRPRFLFQSRSSSSSTSHSHQSKTLDLKSPSLIISLALSLLLISLILFVSTSESLNVLLLWCSLSLLLGPFAPSSLTGGDIRVGLGEPVDLLSDPSPTPSDDDSKKKSSNRRSRPRQVQELGFGPVNPVNASVDGAEKLEETERENKDTARNSSSNVGEWCDEDFEMLKKQMGKHPVGKPRRWEIITEAFGGKYKVESVIKMGKSMAEKRLNDGDSYAEFLKNRKVVDKRVENGDGEREMSIGDDNGGLTWSNGEDIALLNALKAFPKDTSMRWEKIAAAVPGKSKAACMKRVAELKRDFRSSKSATET</sequence>
<dbReference type="InterPro" id="IPR009057">
    <property type="entry name" value="Homeodomain-like_sf"/>
</dbReference>
<dbReference type="GO" id="GO:0006450">
    <property type="term" value="P:regulation of translational fidelity"/>
    <property type="evidence" value="ECO:0007669"/>
    <property type="project" value="InterPro"/>
</dbReference>
<evidence type="ECO:0000256" key="2">
    <source>
        <dbReference type="SAM" id="Phobius"/>
    </source>
</evidence>